<dbReference type="InterPro" id="IPR004254">
    <property type="entry name" value="AdipoR/HlyIII-related"/>
</dbReference>
<feature type="binding site" evidence="5">
    <location>
        <position position="342"/>
    </location>
    <ligand>
        <name>Zn(2+)</name>
        <dbReference type="ChEBI" id="CHEBI:29105"/>
    </ligand>
</feature>
<dbReference type="AlphaFoldDB" id="A0A8D7B2Y0"/>
<feature type="transmembrane region" description="Helical" evidence="7">
    <location>
        <begin position="180"/>
        <end position="201"/>
    </location>
</feature>
<proteinExistence type="predicted"/>
<gene>
    <name evidence="8" type="ORF">GSMUA_62130.1</name>
</gene>
<name>A0A8D7B2Y0_MUSAM</name>
<dbReference type="GO" id="GO:0009744">
    <property type="term" value="P:response to sucrose"/>
    <property type="evidence" value="ECO:0007669"/>
    <property type="project" value="UniProtKB-ARBA"/>
</dbReference>
<dbReference type="EMBL" id="HG996467">
    <property type="protein sequence ID" value="CAG1861319.1"/>
    <property type="molecule type" value="Genomic_DNA"/>
</dbReference>
<evidence type="ECO:0000256" key="2">
    <source>
        <dbReference type="ARBA" id="ARBA00022692"/>
    </source>
</evidence>
<organism evidence="8">
    <name type="scientific">Musa acuminata subsp. malaccensis</name>
    <name type="common">Wild banana</name>
    <name type="synonym">Musa malaccensis</name>
    <dbReference type="NCBI Taxonomy" id="214687"/>
    <lineage>
        <taxon>Eukaryota</taxon>
        <taxon>Viridiplantae</taxon>
        <taxon>Streptophyta</taxon>
        <taxon>Embryophyta</taxon>
        <taxon>Tracheophyta</taxon>
        <taxon>Spermatophyta</taxon>
        <taxon>Magnoliopsida</taxon>
        <taxon>Liliopsida</taxon>
        <taxon>Zingiberales</taxon>
        <taxon>Musaceae</taxon>
        <taxon>Musa</taxon>
    </lineage>
</organism>
<reference evidence="8" key="1">
    <citation type="submission" date="2021-03" db="EMBL/GenBank/DDBJ databases">
        <authorList>
            <consortium name="Genoscope - CEA"/>
            <person name="William W."/>
        </authorList>
    </citation>
    <scope>NUCLEOTIDE SEQUENCE</scope>
    <source>
        <strain evidence="8">Doubled-haploid Pahang</strain>
    </source>
</reference>
<feature type="transmembrane region" description="Helical" evidence="7">
    <location>
        <begin position="302"/>
        <end position="323"/>
    </location>
</feature>
<evidence type="ECO:0000256" key="6">
    <source>
        <dbReference type="SAM" id="MobiDB-lite"/>
    </source>
</evidence>
<feature type="binding site" evidence="5">
    <location>
        <position position="346"/>
    </location>
    <ligand>
        <name>Zn(2+)</name>
        <dbReference type="ChEBI" id="CHEBI:29105"/>
    </ligand>
</feature>
<evidence type="ECO:0000256" key="4">
    <source>
        <dbReference type="ARBA" id="ARBA00023136"/>
    </source>
</evidence>
<keyword evidence="2 7" id="KW-0812">Transmembrane</keyword>
<keyword evidence="4 7" id="KW-0472">Membrane</keyword>
<evidence type="ECO:0000256" key="5">
    <source>
        <dbReference type="PIRSR" id="PIRSR604254-1"/>
    </source>
</evidence>
<dbReference type="Pfam" id="PF03006">
    <property type="entry name" value="HlyIII"/>
    <property type="match status" value="1"/>
</dbReference>
<keyword evidence="3 7" id="KW-1133">Transmembrane helix</keyword>
<protein>
    <submittedName>
        <fullName evidence="8">(wild Malaysian banana) hypothetical protein</fullName>
    </submittedName>
</protein>
<dbReference type="PANTHER" id="PTHR20855:SF100">
    <property type="entry name" value="HEPTAHELICAL TRANSMEMBRANE PROTEIN 2"/>
    <property type="match status" value="1"/>
</dbReference>
<feature type="region of interest" description="Disordered" evidence="6">
    <location>
        <begin position="1"/>
        <end position="55"/>
    </location>
</feature>
<evidence type="ECO:0000256" key="1">
    <source>
        <dbReference type="ARBA" id="ARBA00004141"/>
    </source>
</evidence>
<feature type="transmembrane region" description="Helical" evidence="7">
    <location>
        <begin position="213"/>
        <end position="235"/>
    </location>
</feature>
<feature type="transmembrane region" description="Helical" evidence="7">
    <location>
        <begin position="276"/>
        <end position="296"/>
    </location>
</feature>
<feature type="non-terminal residue" evidence="8">
    <location>
        <position position="1"/>
    </location>
</feature>
<dbReference type="GO" id="GO:0046872">
    <property type="term" value="F:metal ion binding"/>
    <property type="evidence" value="ECO:0007669"/>
    <property type="project" value="UniProtKB-KW"/>
</dbReference>
<dbReference type="GO" id="GO:0009725">
    <property type="term" value="P:response to hormone"/>
    <property type="evidence" value="ECO:0007669"/>
    <property type="project" value="UniProtKB-ARBA"/>
</dbReference>
<evidence type="ECO:0000256" key="3">
    <source>
        <dbReference type="ARBA" id="ARBA00022989"/>
    </source>
</evidence>
<sequence>ERERAKRLVRISDDRRDEAMEASVPEPRRRRMGRRNAESPAPAEGKRPGARGRPSLVRYDELPDYLKDNEFILDHYRSEWPIRDALLSAFAWHNETLNVWTHLGGFLLFLAITVAGSMEAIEEVTSAVVPGLPAWIMMSRALRTNMNGFDLTHQESSATLSSWNRSTSSGDVVVPRWPTLVFLLGSMGCLSISAVSHLLACHSRRLNLFFWRLDYAGISLMIVTSFVPPIYYVFLCHPAARIAYLSIIATLGFLAIFTLLAPALCAPRFRAFRAALFLAMGFSGVVPAVHALWLHWEHREAHVVLGLELAMAIAYASGAGVYVSRIPERWWPGEFDLVGHSHQIFHVLVLVGAITHYAATTVLLDWRDRSMTSCSAFYAESVAS</sequence>
<comment type="subcellular location">
    <subcellularLocation>
        <location evidence="1">Membrane</location>
        <topology evidence="1">Multi-pass membrane protein</topology>
    </subcellularLocation>
</comment>
<keyword evidence="5" id="KW-0862">Zinc</keyword>
<evidence type="ECO:0000313" key="8">
    <source>
        <dbReference type="EMBL" id="CAG1861319.1"/>
    </source>
</evidence>
<accession>A0A8D7B2Y0</accession>
<feature type="compositionally biased region" description="Basic and acidic residues" evidence="6">
    <location>
        <begin position="1"/>
        <end position="19"/>
    </location>
</feature>
<feature type="transmembrane region" description="Helical" evidence="7">
    <location>
        <begin position="344"/>
        <end position="364"/>
    </location>
</feature>
<keyword evidence="5" id="KW-0479">Metal-binding</keyword>
<feature type="binding site" evidence="5">
    <location>
        <position position="197"/>
    </location>
    <ligand>
        <name>Zn(2+)</name>
        <dbReference type="ChEBI" id="CHEBI:29105"/>
    </ligand>
</feature>
<feature type="transmembrane region" description="Helical" evidence="7">
    <location>
        <begin position="241"/>
        <end position="264"/>
    </location>
</feature>
<dbReference type="PANTHER" id="PTHR20855">
    <property type="entry name" value="ADIPOR/PROGESTIN RECEPTOR-RELATED"/>
    <property type="match status" value="1"/>
</dbReference>
<evidence type="ECO:0000256" key="7">
    <source>
        <dbReference type="SAM" id="Phobius"/>
    </source>
</evidence>
<dbReference type="GO" id="GO:0016020">
    <property type="term" value="C:membrane"/>
    <property type="evidence" value="ECO:0007669"/>
    <property type="project" value="UniProtKB-SubCell"/>
</dbReference>